<accession>A0A3N6LLD1</accession>
<dbReference type="InterPro" id="IPR016181">
    <property type="entry name" value="Acyl_CoA_acyltransferase"/>
</dbReference>
<evidence type="ECO:0000313" key="2">
    <source>
        <dbReference type="EMBL" id="RQG87900.1"/>
    </source>
</evidence>
<organism evidence="2 3">
    <name type="scientific">Natrarchaeobius halalkaliphilus</name>
    <dbReference type="NCBI Taxonomy" id="1679091"/>
    <lineage>
        <taxon>Archaea</taxon>
        <taxon>Methanobacteriati</taxon>
        <taxon>Methanobacteriota</taxon>
        <taxon>Stenosarchaea group</taxon>
        <taxon>Halobacteria</taxon>
        <taxon>Halobacteriales</taxon>
        <taxon>Natrialbaceae</taxon>
        <taxon>Natrarchaeobius</taxon>
    </lineage>
</organism>
<proteinExistence type="predicted"/>
<evidence type="ECO:0000313" key="3">
    <source>
        <dbReference type="Proteomes" id="UP000273828"/>
    </source>
</evidence>
<dbReference type="AlphaFoldDB" id="A0A3N6LLD1"/>
<name>A0A3N6LLD1_9EURY</name>
<dbReference type="InterPro" id="IPR000182">
    <property type="entry name" value="GNAT_dom"/>
</dbReference>
<dbReference type="Gene3D" id="3.40.630.30">
    <property type="match status" value="1"/>
</dbReference>
<comment type="caution">
    <text evidence="2">The sequence shown here is derived from an EMBL/GenBank/DDBJ whole genome shotgun (WGS) entry which is preliminary data.</text>
</comment>
<reference evidence="2 3" key="1">
    <citation type="submission" date="2018-10" db="EMBL/GenBank/DDBJ databases">
        <title>Natrarchaeobius chitinivorans gen. nov., sp. nov., and Natrarchaeobius haloalkaliphilus sp. nov., alkaliphilic, chitin-utilizing haloarchaea from hypersaline alkaline lakes.</title>
        <authorList>
            <person name="Sorokin D.Y."/>
            <person name="Elcheninov A.G."/>
            <person name="Kostrikina N.A."/>
            <person name="Bale N.J."/>
            <person name="Sinninghe Damste J.S."/>
            <person name="Khijniak T.V."/>
            <person name="Kublanov I.V."/>
            <person name="Toshchakov S.V."/>
        </authorList>
    </citation>
    <scope>NUCLEOTIDE SEQUENCE [LARGE SCALE GENOMIC DNA]</scope>
    <source>
        <strain evidence="2 3">AArcht-Sl</strain>
    </source>
</reference>
<keyword evidence="2" id="KW-0808">Transferase</keyword>
<dbReference type="PROSITE" id="PS51186">
    <property type="entry name" value="GNAT"/>
    <property type="match status" value="1"/>
</dbReference>
<dbReference type="RefSeq" id="WP_124179099.1">
    <property type="nucleotide sequence ID" value="NZ_REFY01000005.1"/>
</dbReference>
<evidence type="ECO:0000259" key="1">
    <source>
        <dbReference type="PROSITE" id="PS51186"/>
    </source>
</evidence>
<dbReference type="EMBL" id="REFY01000005">
    <property type="protein sequence ID" value="RQG87900.1"/>
    <property type="molecule type" value="Genomic_DNA"/>
</dbReference>
<dbReference type="SUPFAM" id="SSF55729">
    <property type="entry name" value="Acyl-CoA N-acyltransferases (Nat)"/>
    <property type="match status" value="1"/>
</dbReference>
<dbReference type="PANTHER" id="PTHR43617:SF20">
    <property type="entry name" value="N-ALPHA-ACETYLTRANSFERASE RIMI"/>
    <property type="match status" value="1"/>
</dbReference>
<protein>
    <submittedName>
        <fullName evidence="2">GNAT family N-acetyltransferase</fullName>
    </submittedName>
</protein>
<feature type="domain" description="N-acetyltransferase" evidence="1">
    <location>
        <begin position="38"/>
        <end position="183"/>
    </location>
</feature>
<dbReference type="CDD" id="cd04301">
    <property type="entry name" value="NAT_SF"/>
    <property type="match status" value="1"/>
</dbReference>
<dbReference type="OrthoDB" id="339006at2157"/>
<keyword evidence="3" id="KW-1185">Reference proteome</keyword>
<dbReference type="Proteomes" id="UP000273828">
    <property type="component" value="Unassembled WGS sequence"/>
</dbReference>
<gene>
    <name evidence="2" type="ORF">EA462_13640</name>
</gene>
<sequence length="201" mass="22501">MDATDDAACGRWDNSDCTGTPFCPPRCPRFADRDGEAMIVELAQQADYYPLVSMYDEMGAEQQTMGIPPLTRGRVESWIERLYRHGWNLIAKHDGRVVGHVGVTPTESDEPEFVIFIAPEYQNRGLGSELMKHVIAYASDRGYDALTLDVARENRRAITVYRNVDFEVTGTNASEVEMVLSLDKPIAKESQLPPGKRDQCA</sequence>
<dbReference type="Pfam" id="PF00583">
    <property type="entry name" value="Acetyltransf_1"/>
    <property type="match status" value="1"/>
</dbReference>
<dbReference type="PANTHER" id="PTHR43617">
    <property type="entry name" value="L-AMINO ACID N-ACETYLTRANSFERASE"/>
    <property type="match status" value="1"/>
</dbReference>
<dbReference type="InterPro" id="IPR050276">
    <property type="entry name" value="MshD_Acetyltransferase"/>
</dbReference>
<dbReference type="GO" id="GO:0008999">
    <property type="term" value="F:protein-N-terminal-alanine acetyltransferase activity"/>
    <property type="evidence" value="ECO:0007669"/>
    <property type="project" value="TreeGrafter"/>
</dbReference>